<protein>
    <submittedName>
        <fullName evidence="3">Uncharacterized protein</fullName>
    </submittedName>
</protein>
<dbReference type="EMBL" id="QXFZ01001805">
    <property type="protein sequence ID" value="KAE9084710.1"/>
    <property type="molecule type" value="Genomic_DNA"/>
</dbReference>
<evidence type="ECO:0000313" key="5">
    <source>
        <dbReference type="EMBL" id="KAE9315345.1"/>
    </source>
</evidence>
<proteinExistence type="predicted"/>
<sequence length="55" mass="6004">MGARYELRTVVAVDRLHVNAILGTDTLKAFRSVMDLDENIMTLKDSGEVIALGSP</sequence>
<evidence type="ECO:0000313" key="8">
    <source>
        <dbReference type="Proteomes" id="UP000440732"/>
    </source>
</evidence>
<evidence type="ECO:0000313" key="3">
    <source>
        <dbReference type="EMBL" id="KAE9084710.1"/>
    </source>
</evidence>
<organism evidence="3 9">
    <name type="scientific">Phytophthora fragariae</name>
    <dbReference type="NCBI Taxonomy" id="53985"/>
    <lineage>
        <taxon>Eukaryota</taxon>
        <taxon>Sar</taxon>
        <taxon>Stramenopiles</taxon>
        <taxon>Oomycota</taxon>
        <taxon>Peronosporomycetes</taxon>
        <taxon>Peronosporales</taxon>
        <taxon>Peronosporaceae</taxon>
        <taxon>Phytophthora</taxon>
    </lineage>
</organism>
<dbReference type="Proteomes" id="UP000429523">
    <property type="component" value="Unassembled WGS sequence"/>
</dbReference>
<dbReference type="Proteomes" id="UP000437068">
    <property type="component" value="Unassembled WGS sequence"/>
</dbReference>
<comment type="caution">
    <text evidence="3">The sequence shown here is derived from an EMBL/GenBank/DDBJ whole genome shotgun (WGS) entry which is preliminary data.</text>
</comment>
<dbReference type="Proteomes" id="UP000460718">
    <property type="component" value="Unassembled WGS sequence"/>
</dbReference>
<dbReference type="AlphaFoldDB" id="A0A6A3QWE4"/>
<dbReference type="Proteomes" id="UP000441208">
    <property type="component" value="Unassembled WGS sequence"/>
</dbReference>
<dbReference type="EMBL" id="QXGA01000583">
    <property type="protein sequence ID" value="KAE9143878.1"/>
    <property type="molecule type" value="Genomic_DNA"/>
</dbReference>
<evidence type="ECO:0000313" key="7">
    <source>
        <dbReference type="Proteomes" id="UP000437068"/>
    </source>
</evidence>
<evidence type="ECO:0000313" key="2">
    <source>
        <dbReference type="EMBL" id="KAE8985319.1"/>
    </source>
</evidence>
<evidence type="ECO:0000313" key="4">
    <source>
        <dbReference type="EMBL" id="KAE9143878.1"/>
    </source>
</evidence>
<dbReference type="EMBL" id="QXFW01001827">
    <property type="protein sequence ID" value="KAE8985319.1"/>
    <property type="molecule type" value="Genomic_DNA"/>
</dbReference>
<reference evidence="6 7" key="1">
    <citation type="submission" date="2018-08" db="EMBL/GenBank/DDBJ databases">
        <title>Genomic investigation of the strawberry pathogen Phytophthora fragariae indicates pathogenicity is determined by transcriptional variation in three key races.</title>
        <authorList>
            <person name="Adams T.M."/>
            <person name="Armitage A.D."/>
            <person name="Sobczyk M.K."/>
            <person name="Bates H.J."/>
            <person name="Dunwell J.M."/>
            <person name="Nellist C.F."/>
            <person name="Harrison R.J."/>
        </authorList>
    </citation>
    <scope>NUCLEOTIDE SEQUENCE [LARGE SCALE GENOMIC DNA]</scope>
    <source>
        <strain evidence="5 7">A4</strain>
        <strain evidence="4 8">NOV-5</strain>
        <strain evidence="3 9">NOV-71</strain>
        <strain evidence="1 6">NOV-9</strain>
        <strain evidence="2 10">SCRP245</strain>
    </source>
</reference>
<evidence type="ECO:0000313" key="9">
    <source>
        <dbReference type="Proteomes" id="UP000441208"/>
    </source>
</evidence>
<gene>
    <name evidence="5" type="ORF">PF001_g7844</name>
    <name evidence="4" type="ORF">PF006_g11130</name>
    <name evidence="3" type="ORF">PF007_g21414</name>
    <name evidence="1" type="ORF">PF009_g9590</name>
    <name evidence="2" type="ORF">PF011_g20436</name>
</gene>
<evidence type="ECO:0000313" key="10">
    <source>
        <dbReference type="Proteomes" id="UP000460718"/>
    </source>
</evidence>
<name>A0A6A3QWE4_9STRA</name>
<dbReference type="EMBL" id="QXGE01000342">
    <property type="protein sequence ID" value="KAE9315345.1"/>
    <property type="molecule type" value="Genomic_DNA"/>
</dbReference>
<dbReference type="Proteomes" id="UP000440732">
    <property type="component" value="Unassembled WGS sequence"/>
</dbReference>
<accession>A0A6A3QWE4</accession>
<evidence type="ECO:0000313" key="6">
    <source>
        <dbReference type="Proteomes" id="UP000429523"/>
    </source>
</evidence>
<evidence type="ECO:0000313" key="1">
    <source>
        <dbReference type="EMBL" id="KAE8940617.1"/>
    </source>
</evidence>
<dbReference type="EMBL" id="QXGF01000413">
    <property type="protein sequence ID" value="KAE8940617.1"/>
    <property type="molecule type" value="Genomic_DNA"/>
</dbReference>